<dbReference type="AlphaFoldDB" id="A0A5J4X5V8"/>
<protein>
    <submittedName>
        <fullName evidence="2">Uncharacterized protein</fullName>
    </submittedName>
</protein>
<dbReference type="InterPro" id="IPR002110">
    <property type="entry name" value="Ankyrin_rpt"/>
</dbReference>
<organism evidence="2 3">
    <name type="scientific">Streblomastix strix</name>
    <dbReference type="NCBI Taxonomy" id="222440"/>
    <lineage>
        <taxon>Eukaryota</taxon>
        <taxon>Metamonada</taxon>
        <taxon>Preaxostyla</taxon>
        <taxon>Oxymonadida</taxon>
        <taxon>Streblomastigidae</taxon>
        <taxon>Streblomastix</taxon>
    </lineage>
</organism>
<proteinExistence type="predicted"/>
<dbReference type="InterPro" id="IPR036770">
    <property type="entry name" value="Ankyrin_rpt-contain_sf"/>
</dbReference>
<feature type="repeat" description="ANK" evidence="1">
    <location>
        <begin position="11"/>
        <end position="43"/>
    </location>
</feature>
<name>A0A5J4X5V8_9EUKA</name>
<accession>A0A5J4X5V8</accession>
<comment type="caution">
    <text evidence="2">The sequence shown here is derived from an EMBL/GenBank/DDBJ whole genome shotgun (WGS) entry which is preliminary data.</text>
</comment>
<dbReference type="EMBL" id="SNRW01000210">
    <property type="protein sequence ID" value="KAA6402614.1"/>
    <property type="molecule type" value="Genomic_DNA"/>
</dbReference>
<gene>
    <name evidence="2" type="ORF">EZS28_001864</name>
</gene>
<dbReference type="OrthoDB" id="426293at2759"/>
<dbReference type="Proteomes" id="UP000324800">
    <property type="component" value="Unassembled WGS sequence"/>
</dbReference>
<sequence>MAADINSVDICGRTPLMRALLSCQFKRAQFLVQHGADSQATDIYGMSPVDIMERCITSREIRDLHNGKTRKFFHTQESTSYIPPFIPLNFPLIFTPIETSVIDAIRSPSARKRYDQREHQTHRLLSHLIFGSIEDQHLVFKCLKTGANPNGAASFINGAVLQSAVDLVDEAFYREMEINESSITTSIPLTETNQPLISYPALLLSIIRGWEQTTQLLLQEISWNINQY</sequence>
<evidence type="ECO:0000256" key="1">
    <source>
        <dbReference type="PROSITE-ProRule" id="PRU00023"/>
    </source>
</evidence>
<dbReference type="SUPFAM" id="SSF48403">
    <property type="entry name" value="Ankyrin repeat"/>
    <property type="match status" value="1"/>
</dbReference>
<dbReference type="Gene3D" id="1.25.40.20">
    <property type="entry name" value="Ankyrin repeat-containing domain"/>
    <property type="match status" value="1"/>
</dbReference>
<dbReference type="PROSITE" id="PS50088">
    <property type="entry name" value="ANK_REPEAT"/>
    <property type="match status" value="1"/>
</dbReference>
<evidence type="ECO:0000313" key="2">
    <source>
        <dbReference type="EMBL" id="KAA6402614.1"/>
    </source>
</evidence>
<evidence type="ECO:0000313" key="3">
    <source>
        <dbReference type="Proteomes" id="UP000324800"/>
    </source>
</evidence>
<keyword evidence="1" id="KW-0040">ANK repeat</keyword>
<reference evidence="2 3" key="1">
    <citation type="submission" date="2019-03" db="EMBL/GenBank/DDBJ databases">
        <title>Single cell metagenomics reveals metabolic interactions within the superorganism composed of flagellate Streblomastix strix and complex community of Bacteroidetes bacteria on its surface.</title>
        <authorList>
            <person name="Treitli S.C."/>
            <person name="Kolisko M."/>
            <person name="Husnik F."/>
            <person name="Keeling P."/>
            <person name="Hampl V."/>
        </authorList>
    </citation>
    <scope>NUCLEOTIDE SEQUENCE [LARGE SCALE GENOMIC DNA]</scope>
    <source>
        <strain evidence="2">ST1C</strain>
    </source>
</reference>